<dbReference type="AlphaFoldDB" id="A0A1M5W831"/>
<evidence type="ECO:0000313" key="1">
    <source>
        <dbReference type="EMBL" id="SHH83588.1"/>
    </source>
</evidence>
<organism evidence="1 2">
    <name type="scientific">Caloranaerobacter azorensis DSM 13643</name>
    <dbReference type="NCBI Taxonomy" id="1121264"/>
    <lineage>
        <taxon>Bacteria</taxon>
        <taxon>Bacillati</taxon>
        <taxon>Bacillota</taxon>
        <taxon>Tissierellia</taxon>
        <taxon>Tissierellales</taxon>
        <taxon>Thermohalobacteraceae</taxon>
        <taxon>Caloranaerobacter</taxon>
    </lineage>
</organism>
<dbReference type="Proteomes" id="UP000183967">
    <property type="component" value="Unassembled WGS sequence"/>
</dbReference>
<dbReference type="EMBL" id="FQXO01000092">
    <property type="protein sequence ID" value="SHH83588.1"/>
    <property type="molecule type" value="Genomic_DNA"/>
</dbReference>
<sequence length="39" mass="4408">MKIKKLISIILIGLLLLGLGSICYAEEEDPDPWNVTYNM</sequence>
<accession>A0A1M5W831</accession>
<gene>
    <name evidence="1" type="ORF">SAMN02745135_02338</name>
</gene>
<evidence type="ECO:0000313" key="2">
    <source>
        <dbReference type="Proteomes" id="UP000183967"/>
    </source>
</evidence>
<keyword evidence="2" id="KW-1185">Reference proteome</keyword>
<proteinExistence type="predicted"/>
<protein>
    <submittedName>
        <fullName evidence="1">Uncharacterized protein</fullName>
    </submittedName>
</protein>
<name>A0A1M5W831_9FIRM</name>
<reference evidence="2" key="1">
    <citation type="submission" date="2016-11" db="EMBL/GenBank/DDBJ databases">
        <authorList>
            <person name="Varghese N."/>
            <person name="Submissions S."/>
        </authorList>
    </citation>
    <scope>NUCLEOTIDE SEQUENCE [LARGE SCALE GENOMIC DNA]</scope>
    <source>
        <strain evidence="2">DSM 13643</strain>
    </source>
</reference>